<dbReference type="InterPro" id="IPR043777">
    <property type="entry name" value="DUF5719"/>
</dbReference>
<protein>
    <recommendedName>
        <fullName evidence="5">Large extracellular alpha-helical protein</fullName>
    </recommendedName>
</protein>
<accession>A0A175RHE9</accession>
<comment type="caution">
    <text evidence="3">The sequence shown here is derived from an EMBL/GenBank/DDBJ whole genome shotgun (WGS) entry which is preliminary data.</text>
</comment>
<feature type="compositionally biased region" description="Polar residues" evidence="1">
    <location>
        <begin position="118"/>
        <end position="133"/>
    </location>
</feature>
<evidence type="ECO:0000313" key="4">
    <source>
        <dbReference type="Proteomes" id="UP000078252"/>
    </source>
</evidence>
<dbReference type="Pfam" id="PF18986">
    <property type="entry name" value="DUF5719"/>
    <property type="match status" value="1"/>
</dbReference>
<dbReference type="AlphaFoldDB" id="A0A175RHE9"/>
<dbReference type="PATRIC" id="fig|33881.3.peg.3473"/>
<reference evidence="3 4" key="1">
    <citation type="journal article" date="2016" name="Front. Microbiol.">
        <title>Genomic Resource of Rice Seed Associated Bacteria.</title>
        <authorList>
            <person name="Midha S."/>
            <person name="Bansal K."/>
            <person name="Sharma S."/>
            <person name="Kumar N."/>
            <person name="Patil P.P."/>
            <person name="Chaudhry V."/>
            <person name="Patil P.B."/>
        </authorList>
    </citation>
    <scope>NUCLEOTIDE SEQUENCE [LARGE SCALE GENOMIC DNA]</scope>
    <source>
        <strain evidence="3 4">NS184</strain>
    </source>
</reference>
<dbReference type="InterPro" id="IPR006311">
    <property type="entry name" value="TAT_signal"/>
</dbReference>
<gene>
    <name evidence="3" type="ORF">NS184_14700</name>
</gene>
<dbReference type="RefSeq" id="WP_058726836.1">
    <property type="nucleotide sequence ID" value="NZ_LDQC01000094.1"/>
</dbReference>
<dbReference type="STRING" id="33881.NS184_14700"/>
<dbReference type="EMBL" id="LDQC01000094">
    <property type="protein sequence ID" value="KTR02948.1"/>
    <property type="molecule type" value="Genomic_DNA"/>
</dbReference>
<keyword evidence="2" id="KW-0732">Signal</keyword>
<feature type="region of interest" description="Disordered" evidence="1">
    <location>
        <begin position="69"/>
        <end position="133"/>
    </location>
</feature>
<dbReference type="Proteomes" id="UP000078252">
    <property type="component" value="Unassembled WGS sequence"/>
</dbReference>
<evidence type="ECO:0000256" key="2">
    <source>
        <dbReference type="SAM" id="SignalP"/>
    </source>
</evidence>
<name>A0A175RHE9_9MICO</name>
<dbReference type="OrthoDB" id="3264966at2"/>
<organism evidence="3 4">
    <name type="scientific">Curtobacterium luteum</name>
    <dbReference type="NCBI Taxonomy" id="33881"/>
    <lineage>
        <taxon>Bacteria</taxon>
        <taxon>Bacillati</taxon>
        <taxon>Actinomycetota</taxon>
        <taxon>Actinomycetes</taxon>
        <taxon>Micrococcales</taxon>
        <taxon>Microbacteriaceae</taxon>
        <taxon>Curtobacterium</taxon>
    </lineage>
</organism>
<evidence type="ECO:0008006" key="5">
    <source>
        <dbReference type="Google" id="ProtNLM"/>
    </source>
</evidence>
<feature type="chain" id="PRO_5008041893" description="Large extracellular alpha-helical protein" evidence="2">
    <location>
        <begin position="36"/>
        <end position="468"/>
    </location>
</feature>
<dbReference type="PROSITE" id="PS51318">
    <property type="entry name" value="TAT"/>
    <property type="match status" value="1"/>
</dbReference>
<sequence>MSASTPATVRRWVVRGTATAVAVVVAAGAVTAAHAIGTGSTPGRPAGQTVTPVAADAQRVCAGNALRLSDDAGNDATKASPVGSATVATATTGDSVERSDLGGDDSGSSDPRLLTAPAGSTTPQVAGSSYQSVSDGDLVGVGAASCDDPAQSTWLVGGSTETGRTSLITLSNPTDVNATVDLAIYDGSGTVSAPGTTGIVVAPRSQKVVPLSGFVSDQGSTVVHVESSGGQIVAHMQETVVRTLTPGGFDIVSGGAAPSTSQIIPGVVLEGADAAQRGDDTADAAPVVRLFVPGAAAARVTLGITTADGGGSTVNATAEPGIVTDVTLDDFPDGRYSLTISSTVPVVAGARTTTPTQDDATDLGWFASAEPLGDDVVTAVAPGDGAELTLVNPTRTDADVTISSGDEERKVSVVSGATVTVPAPTAKQLTITGAAGLVAGVTYQNDDGIAGFPIRPSTAVSTPVRVYP</sequence>
<evidence type="ECO:0000256" key="1">
    <source>
        <dbReference type="SAM" id="MobiDB-lite"/>
    </source>
</evidence>
<evidence type="ECO:0000313" key="3">
    <source>
        <dbReference type="EMBL" id="KTR02948.1"/>
    </source>
</evidence>
<proteinExistence type="predicted"/>
<feature type="compositionally biased region" description="Low complexity" evidence="1">
    <location>
        <begin position="79"/>
        <end position="93"/>
    </location>
</feature>
<feature type="signal peptide" evidence="2">
    <location>
        <begin position="1"/>
        <end position="35"/>
    </location>
</feature>